<reference evidence="4" key="1">
    <citation type="journal article" date="2020" name="Stud. Mycol.">
        <title>101 Dothideomycetes genomes: a test case for predicting lifestyles and emergence of pathogens.</title>
        <authorList>
            <person name="Haridas S."/>
            <person name="Albert R."/>
            <person name="Binder M."/>
            <person name="Bloem J."/>
            <person name="Labutti K."/>
            <person name="Salamov A."/>
            <person name="Andreopoulos B."/>
            <person name="Baker S."/>
            <person name="Barry K."/>
            <person name="Bills G."/>
            <person name="Bluhm B."/>
            <person name="Cannon C."/>
            <person name="Castanera R."/>
            <person name="Culley D."/>
            <person name="Daum C."/>
            <person name="Ezra D."/>
            <person name="Gonzalez J."/>
            <person name="Henrissat B."/>
            <person name="Kuo A."/>
            <person name="Liang C."/>
            <person name="Lipzen A."/>
            <person name="Lutzoni F."/>
            <person name="Magnuson J."/>
            <person name="Mondo S."/>
            <person name="Nolan M."/>
            <person name="Ohm R."/>
            <person name="Pangilinan J."/>
            <person name="Park H.-J."/>
            <person name="Ramirez L."/>
            <person name="Alfaro M."/>
            <person name="Sun H."/>
            <person name="Tritt A."/>
            <person name="Yoshinaga Y."/>
            <person name="Zwiers L.-H."/>
            <person name="Turgeon B."/>
            <person name="Goodwin S."/>
            <person name="Spatafora J."/>
            <person name="Crous P."/>
            <person name="Grigoriev I."/>
        </authorList>
    </citation>
    <scope>NUCLEOTIDE SEQUENCE</scope>
    <source>
        <strain evidence="4">CBS 675.92</strain>
    </source>
</reference>
<organism evidence="4 5">
    <name type="scientific">Byssothecium circinans</name>
    <dbReference type="NCBI Taxonomy" id="147558"/>
    <lineage>
        <taxon>Eukaryota</taxon>
        <taxon>Fungi</taxon>
        <taxon>Dikarya</taxon>
        <taxon>Ascomycota</taxon>
        <taxon>Pezizomycotina</taxon>
        <taxon>Dothideomycetes</taxon>
        <taxon>Pleosporomycetidae</taxon>
        <taxon>Pleosporales</taxon>
        <taxon>Massarineae</taxon>
        <taxon>Massarinaceae</taxon>
        <taxon>Byssothecium</taxon>
    </lineage>
</organism>
<feature type="compositionally biased region" description="Low complexity" evidence="2">
    <location>
        <begin position="282"/>
        <end position="293"/>
    </location>
</feature>
<name>A0A6A5TK75_9PLEO</name>
<dbReference type="OrthoDB" id="3921198at2759"/>
<evidence type="ECO:0000256" key="2">
    <source>
        <dbReference type="SAM" id="MobiDB-lite"/>
    </source>
</evidence>
<dbReference type="SMART" id="SM00066">
    <property type="entry name" value="GAL4"/>
    <property type="match status" value="1"/>
</dbReference>
<evidence type="ECO:0000259" key="3">
    <source>
        <dbReference type="PROSITE" id="PS50048"/>
    </source>
</evidence>
<dbReference type="SUPFAM" id="SSF57701">
    <property type="entry name" value="Zn2/Cys6 DNA-binding domain"/>
    <property type="match status" value="1"/>
</dbReference>
<feature type="compositionally biased region" description="Polar residues" evidence="2">
    <location>
        <begin position="226"/>
        <end position="251"/>
    </location>
</feature>
<dbReference type="Proteomes" id="UP000800035">
    <property type="component" value="Unassembled WGS sequence"/>
</dbReference>
<dbReference type="GO" id="GO:0000981">
    <property type="term" value="F:DNA-binding transcription factor activity, RNA polymerase II-specific"/>
    <property type="evidence" value="ECO:0007669"/>
    <property type="project" value="InterPro"/>
</dbReference>
<dbReference type="PANTHER" id="PTHR35392:SF3">
    <property type="entry name" value="ZN(2)-C6 FUNGAL-TYPE DOMAIN-CONTAINING PROTEIN"/>
    <property type="match status" value="1"/>
</dbReference>
<keyword evidence="5" id="KW-1185">Reference proteome</keyword>
<dbReference type="EMBL" id="ML977038">
    <property type="protein sequence ID" value="KAF1949367.1"/>
    <property type="molecule type" value="Genomic_DNA"/>
</dbReference>
<dbReference type="InterPro" id="IPR001138">
    <property type="entry name" value="Zn2Cys6_DnaBD"/>
</dbReference>
<gene>
    <name evidence="4" type="ORF">CC80DRAFT_520587</name>
</gene>
<evidence type="ECO:0000313" key="5">
    <source>
        <dbReference type="Proteomes" id="UP000800035"/>
    </source>
</evidence>
<feature type="region of interest" description="Disordered" evidence="2">
    <location>
        <begin position="226"/>
        <end position="340"/>
    </location>
</feature>
<dbReference type="PANTHER" id="PTHR35392">
    <property type="entry name" value="ZN(II)2CYS6 TRANSCRIPTION FACTOR (EUROFUNG)-RELATED-RELATED"/>
    <property type="match status" value="1"/>
</dbReference>
<dbReference type="AlphaFoldDB" id="A0A6A5TK75"/>
<proteinExistence type="predicted"/>
<evidence type="ECO:0000256" key="1">
    <source>
        <dbReference type="ARBA" id="ARBA00023242"/>
    </source>
</evidence>
<dbReference type="InterPro" id="IPR036864">
    <property type="entry name" value="Zn2-C6_fun-type_DNA-bd_sf"/>
</dbReference>
<dbReference type="CDD" id="cd00067">
    <property type="entry name" value="GAL4"/>
    <property type="match status" value="1"/>
</dbReference>
<protein>
    <recommendedName>
        <fullName evidence="3">Zn(2)-C6 fungal-type domain-containing protein</fullName>
    </recommendedName>
</protein>
<evidence type="ECO:0000313" key="4">
    <source>
        <dbReference type="EMBL" id="KAF1949367.1"/>
    </source>
</evidence>
<dbReference type="PROSITE" id="PS50048">
    <property type="entry name" value="ZN2_CY6_FUNGAL_2"/>
    <property type="match status" value="1"/>
</dbReference>
<dbReference type="InterPro" id="IPR052973">
    <property type="entry name" value="Fungal_sec-metab_reg_TF"/>
</dbReference>
<accession>A0A6A5TK75</accession>
<feature type="domain" description="Zn(2)-C6 fungal-type" evidence="3">
    <location>
        <begin position="360"/>
        <end position="395"/>
    </location>
</feature>
<dbReference type="GO" id="GO:0008270">
    <property type="term" value="F:zinc ion binding"/>
    <property type="evidence" value="ECO:0007669"/>
    <property type="project" value="InterPro"/>
</dbReference>
<sequence>MTTDLRTRSALTEGLSAGGKWEDLVAWDGEDLQDSFFNDFNFTGMEQEVDLTSGRLQAPAHITFNQLHAPLSATSFVEGPLSDYAVSAPPSINEGGPSSLDHGKSWLSASPSYTTTATSPFVGKDGPLLSSSFDACEDTLSPFRTFTASPLFDAQSFGSSSSYHTAAAPAIFNPYLTGSLHSFSGLDVSASQEFSNVGTWGEPSPQGQGFQDDFFTSQGIETIPESFSNTFSPHPWGATSQEQQPLPTSEQTRPRAIEIPRSQTQRPPPLLSVSPETRRLPRSVLLSRSASSKSEPRRSRKGTPSPTTNELGWVSYQPHAQTHRLVPSTDGSRGRRSRGRVGPMTLEQRSHAALMRRAGSCYNCRKRKERCDPGIPCQACLDYYKADLTHQPCRDIRIADLHSAFLSERLGWHPTDRSINSFLEPHGYHISTDFAYRIGLNFGFGPRLQLPVHAIEVFNSEAPLCHDHIIYSWPPSATCFQKHTHAVLPAVLTPEAKFNLQTTLDDHLALLVQQHFQFFPLYCSPLRILRDIYILYRTLSSRTASSRLLLQALKLLVLVHIGGDITLSTTSTDTDLEHLIGDTMSLPEPVTPTPCFIRSQFGAIMPTLAARLMKEVLSSLEHLFLNREPHEWPIALATLLVVLITVESIQYHAAKLPYHQSYDAGPSQSRQENDSKGDDEEVKKLLAFYSACFSSCHARLKPDWKGDAAQSRGMGGAGISPEDKFVDNVREAIVRAEDEQGGYLVKKADGERVGDDMAFFFDRLAARVLVLRT</sequence>
<keyword evidence="1" id="KW-0539">Nucleus</keyword>